<feature type="modified residue" description="4-aspartylphosphate" evidence="3">
    <location>
        <position position="27"/>
    </location>
</feature>
<evidence type="ECO:0000256" key="1">
    <source>
        <dbReference type="ARBA" id="ARBA00022553"/>
    </source>
</evidence>
<dbReference type="GO" id="GO:0004673">
    <property type="term" value="F:protein histidine kinase activity"/>
    <property type="evidence" value="ECO:0007669"/>
    <property type="project" value="UniProtKB-EC"/>
</dbReference>
<evidence type="ECO:0000256" key="3">
    <source>
        <dbReference type="PROSITE-ProRule" id="PRU00169"/>
    </source>
</evidence>
<name>A0A2R8BT40_9RHOB</name>
<keyword evidence="6" id="KW-1185">Reference proteome</keyword>
<reference evidence="5 6" key="1">
    <citation type="submission" date="2018-03" db="EMBL/GenBank/DDBJ databases">
        <authorList>
            <person name="Keele B.F."/>
        </authorList>
    </citation>
    <scope>NUCLEOTIDE SEQUENCE [LARGE SCALE GENOMIC DNA]</scope>
    <source>
        <strain evidence="5 6">CECT 8504</strain>
    </source>
</reference>
<dbReference type="SMART" id="SM00448">
    <property type="entry name" value="REC"/>
    <property type="match status" value="1"/>
</dbReference>
<dbReference type="Pfam" id="PF00072">
    <property type="entry name" value="Response_reg"/>
    <property type="match status" value="1"/>
</dbReference>
<evidence type="ECO:0000313" key="6">
    <source>
        <dbReference type="Proteomes" id="UP000244912"/>
    </source>
</evidence>
<sequence>MDCDIAKNGRESIEMAKSGQHDVVLMDIHMPGMDGVEAMRKNVELRPVAPPRVIAVTANVSMEQRRECRDAGFADFVPKPVRLEALKSALGLAPA</sequence>
<keyword evidence="2" id="KW-0902">Two-component regulatory system</keyword>
<keyword evidence="1 3" id="KW-0597">Phosphoprotein</keyword>
<evidence type="ECO:0000313" key="5">
    <source>
        <dbReference type="EMBL" id="SPJ23339.1"/>
    </source>
</evidence>
<dbReference type="AlphaFoldDB" id="A0A2R8BT40"/>
<accession>A0A2R8BT40</accession>
<proteinExistence type="predicted"/>
<dbReference type="EC" id="2.7.13.3" evidence="5"/>
<evidence type="ECO:0000256" key="2">
    <source>
        <dbReference type="ARBA" id="ARBA00023012"/>
    </source>
</evidence>
<dbReference type="GO" id="GO:0000160">
    <property type="term" value="P:phosphorelay signal transduction system"/>
    <property type="evidence" value="ECO:0007669"/>
    <property type="project" value="UniProtKB-KW"/>
</dbReference>
<dbReference type="InterPro" id="IPR001789">
    <property type="entry name" value="Sig_transdc_resp-reg_receiver"/>
</dbReference>
<dbReference type="PANTHER" id="PTHR45339:SF1">
    <property type="entry name" value="HYBRID SIGNAL TRANSDUCTION HISTIDINE KINASE J"/>
    <property type="match status" value="1"/>
</dbReference>
<dbReference type="PANTHER" id="PTHR45339">
    <property type="entry name" value="HYBRID SIGNAL TRANSDUCTION HISTIDINE KINASE J"/>
    <property type="match status" value="1"/>
</dbReference>
<protein>
    <submittedName>
        <fullName evidence="5">Aerobic respiration control sensor protein ArcB</fullName>
        <ecNumber evidence="5">2.7.13.3</ecNumber>
    </submittedName>
</protein>
<evidence type="ECO:0000259" key="4">
    <source>
        <dbReference type="PROSITE" id="PS50110"/>
    </source>
</evidence>
<dbReference type="Gene3D" id="3.40.50.2300">
    <property type="match status" value="1"/>
</dbReference>
<gene>
    <name evidence="5" type="primary">arcB_1</name>
    <name evidence="5" type="ORF">PAA8504_01149</name>
</gene>
<dbReference type="InterPro" id="IPR011006">
    <property type="entry name" value="CheY-like_superfamily"/>
</dbReference>
<feature type="domain" description="Response regulatory" evidence="4">
    <location>
        <begin position="1"/>
        <end position="94"/>
    </location>
</feature>
<dbReference type="SUPFAM" id="SSF52172">
    <property type="entry name" value="CheY-like"/>
    <property type="match status" value="1"/>
</dbReference>
<dbReference type="EMBL" id="ONZF01000002">
    <property type="protein sequence ID" value="SPJ23339.1"/>
    <property type="molecule type" value="Genomic_DNA"/>
</dbReference>
<dbReference type="CDD" id="cd17546">
    <property type="entry name" value="REC_hyHK_CKI1_RcsC-like"/>
    <property type="match status" value="1"/>
</dbReference>
<dbReference type="Proteomes" id="UP000244912">
    <property type="component" value="Unassembled WGS sequence"/>
</dbReference>
<keyword evidence="5" id="KW-0808">Transferase</keyword>
<organism evidence="5 6">
    <name type="scientific">Palleronia abyssalis</name>
    <dbReference type="NCBI Taxonomy" id="1501240"/>
    <lineage>
        <taxon>Bacteria</taxon>
        <taxon>Pseudomonadati</taxon>
        <taxon>Pseudomonadota</taxon>
        <taxon>Alphaproteobacteria</taxon>
        <taxon>Rhodobacterales</taxon>
        <taxon>Roseobacteraceae</taxon>
        <taxon>Palleronia</taxon>
    </lineage>
</organism>
<dbReference type="PROSITE" id="PS50110">
    <property type="entry name" value="RESPONSE_REGULATORY"/>
    <property type="match status" value="1"/>
</dbReference>